<proteinExistence type="predicted"/>
<evidence type="ECO:0000313" key="3">
    <source>
        <dbReference type="Proteomes" id="UP000251075"/>
    </source>
</evidence>
<dbReference type="SUPFAM" id="SSF51658">
    <property type="entry name" value="Xylose isomerase-like"/>
    <property type="match status" value="1"/>
</dbReference>
<gene>
    <name evidence="2" type="ORF">CU669_19280</name>
</gene>
<dbReference type="InterPro" id="IPR013022">
    <property type="entry name" value="Xyl_isomerase-like_TIM-brl"/>
</dbReference>
<feature type="domain" description="Xylose isomerase-like TIM barrel" evidence="1">
    <location>
        <begin position="24"/>
        <end position="244"/>
    </location>
</feature>
<evidence type="ECO:0000259" key="1">
    <source>
        <dbReference type="Pfam" id="PF01261"/>
    </source>
</evidence>
<dbReference type="AlphaFoldDB" id="A0A364NTB0"/>
<sequence>MTCYLSTSCFPRMPLADAIAACRGLGRRRIEVSAPHPWQPIEEMEAVLATTAADGVLLSLHNYFPAPPDPIVLNVASPDPAELAQSRALIAHAARLARAARAPVYGVHAGYLGKATPSDGDDFQFADPGDSLAAAQRRAIATLAAVLPLFAPQTRLLVENLFPSKSRRHSLMCDIEELAEYLDQLPQLGWLLDLGHLNVSANLLGFDRQAYLDHALARFGGRLREVHISENDGQTDQHLPIGQDSWQLGALARIKMVPTDDDEPRIYCVECRRADRDELIGSLDRVDAALAA</sequence>
<dbReference type="OrthoDB" id="1440296at2"/>
<dbReference type="InterPro" id="IPR036237">
    <property type="entry name" value="Xyl_isomerase-like_sf"/>
</dbReference>
<comment type="caution">
    <text evidence="2">The sequence shown here is derived from an EMBL/GenBank/DDBJ whole genome shotgun (WGS) entry which is preliminary data.</text>
</comment>
<protein>
    <recommendedName>
        <fullName evidence="1">Xylose isomerase-like TIM barrel domain-containing protein</fullName>
    </recommendedName>
</protein>
<dbReference type="Gene3D" id="3.20.20.150">
    <property type="entry name" value="Divalent-metal-dependent TIM barrel enzymes"/>
    <property type="match status" value="1"/>
</dbReference>
<reference evidence="2 3" key="1">
    <citation type="submission" date="2017-11" db="EMBL/GenBank/DDBJ databases">
        <title>Draft genome sequence of magnetotactic bacterium Magnetospirillum kuznetsovii LBB-42.</title>
        <authorList>
            <person name="Grouzdev D.S."/>
            <person name="Rysina M.S."/>
            <person name="Baslerov R.V."/>
            <person name="Koziaeva V."/>
        </authorList>
    </citation>
    <scope>NUCLEOTIDE SEQUENCE [LARGE SCALE GENOMIC DNA]</scope>
    <source>
        <strain evidence="2 3">LBB-42</strain>
    </source>
</reference>
<name>A0A364NTB0_9PROT</name>
<keyword evidence="3" id="KW-1185">Reference proteome</keyword>
<dbReference type="EMBL" id="PGTO01000028">
    <property type="protein sequence ID" value="RAU20250.1"/>
    <property type="molecule type" value="Genomic_DNA"/>
</dbReference>
<organism evidence="2 3">
    <name type="scientific">Paramagnetospirillum kuznetsovii</name>
    <dbReference type="NCBI Taxonomy" id="2053833"/>
    <lineage>
        <taxon>Bacteria</taxon>
        <taxon>Pseudomonadati</taxon>
        <taxon>Pseudomonadota</taxon>
        <taxon>Alphaproteobacteria</taxon>
        <taxon>Rhodospirillales</taxon>
        <taxon>Magnetospirillaceae</taxon>
        <taxon>Paramagnetospirillum</taxon>
    </lineage>
</organism>
<accession>A0A364NTB0</accession>
<dbReference type="Pfam" id="PF01261">
    <property type="entry name" value="AP_endonuc_2"/>
    <property type="match status" value="1"/>
</dbReference>
<dbReference type="Proteomes" id="UP000251075">
    <property type="component" value="Unassembled WGS sequence"/>
</dbReference>
<evidence type="ECO:0000313" key="2">
    <source>
        <dbReference type="EMBL" id="RAU20250.1"/>
    </source>
</evidence>